<evidence type="ECO:0000256" key="5">
    <source>
        <dbReference type="SAM" id="Coils"/>
    </source>
</evidence>
<dbReference type="PROSITE" id="PS51715">
    <property type="entry name" value="G_GB1_RHD3"/>
    <property type="match status" value="1"/>
</dbReference>
<feature type="compositionally biased region" description="Basic and acidic residues" evidence="6">
    <location>
        <begin position="1542"/>
        <end position="1553"/>
    </location>
</feature>
<dbReference type="InterPro" id="IPR015894">
    <property type="entry name" value="Guanylate-bd_N"/>
</dbReference>
<dbReference type="OMA" id="KYKTQCE"/>
<reference evidence="8 9" key="1">
    <citation type="submission" date="2011-07" db="EMBL/GenBank/DDBJ databases">
        <authorList>
            <person name="Coyne R."/>
            <person name="Brami D."/>
            <person name="Johnson J."/>
            <person name="Hostetler J."/>
            <person name="Hannick L."/>
            <person name="Clark T."/>
            <person name="Cassidy-Hanley D."/>
            <person name="Inman J."/>
        </authorList>
    </citation>
    <scope>NUCLEOTIDE SEQUENCE [LARGE SCALE GENOMIC DNA]</scope>
    <source>
        <strain evidence="8 9">G5</strain>
    </source>
</reference>
<evidence type="ECO:0000256" key="1">
    <source>
        <dbReference type="ARBA" id="ARBA00022741"/>
    </source>
</evidence>
<dbReference type="Pfam" id="PF05577">
    <property type="entry name" value="Peptidase_S28"/>
    <property type="match status" value="1"/>
</dbReference>
<dbReference type="InterPro" id="IPR030386">
    <property type="entry name" value="G_GB1_RHD3_dom"/>
</dbReference>
<dbReference type="GeneID" id="14903123"/>
<dbReference type="FunFam" id="3.40.50.300:FF:001470">
    <property type="entry name" value="Interferon-induced guanylate-binding protein 1"/>
    <property type="match status" value="1"/>
</dbReference>
<feature type="region of interest" description="Disordered" evidence="6">
    <location>
        <begin position="1542"/>
        <end position="1567"/>
    </location>
</feature>
<dbReference type="InterPro" id="IPR003191">
    <property type="entry name" value="Guanylate-bd/ATL_C"/>
</dbReference>
<dbReference type="InterPro" id="IPR029058">
    <property type="entry name" value="AB_hydrolase_fold"/>
</dbReference>
<proteinExistence type="inferred from homology"/>
<dbReference type="SUPFAM" id="SSF48340">
    <property type="entry name" value="Interferon-induced guanylate-binding protein 1 (GBP1), C-terminal domain"/>
    <property type="match status" value="1"/>
</dbReference>
<evidence type="ECO:0000313" key="8">
    <source>
        <dbReference type="EMBL" id="EGR27066.1"/>
    </source>
</evidence>
<dbReference type="GO" id="GO:0003924">
    <property type="term" value="F:GTPase activity"/>
    <property type="evidence" value="ECO:0007669"/>
    <property type="project" value="InterPro"/>
</dbReference>
<evidence type="ECO:0000256" key="6">
    <source>
        <dbReference type="SAM" id="MobiDB-lite"/>
    </source>
</evidence>
<dbReference type="InterPro" id="IPR042269">
    <property type="entry name" value="Ser_carbopepase_S28_SKS"/>
</dbReference>
<evidence type="ECO:0000259" key="7">
    <source>
        <dbReference type="PROSITE" id="PS51715"/>
    </source>
</evidence>
<dbReference type="InterPro" id="IPR036543">
    <property type="entry name" value="Guanylate-bd_C_sf"/>
</dbReference>
<organism evidence="8 9">
    <name type="scientific">Ichthyophthirius multifiliis</name>
    <name type="common">White spot disease agent</name>
    <name type="synonym">Ich</name>
    <dbReference type="NCBI Taxonomy" id="5932"/>
    <lineage>
        <taxon>Eukaryota</taxon>
        <taxon>Sar</taxon>
        <taxon>Alveolata</taxon>
        <taxon>Ciliophora</taxon>
        <taxon>Intramacronucleata</taxon>
        <taxon>Oligohymenophorea</taxon>
        <taxon>Hymenostomatida</taxon>
        <taxon>Ophryoglenina</taxon>
        <taxon>Ichthyophthirius</taxon>
    </lineage>
</organism>
<sequence length="2048" mass="242994">MQSIYKEEALPLVIFDQQSRTYSLNSETVQFIKQIPKPIGVISVAGAYRTGKSYLLNRMLLNRSGGFGVGPTVNPCTKGIWVWGTPIKGQTSDGEPINVLIMDSEGIGSTDEDQTHDTRIFSLTILLASSFIYNSMGSIDENALSNLSLVVNLTKNIHIKSTDCDQIDQEEYSKYFPNFFWIIRDFSLQLVDQEGEAITSNDYLEKALLEQKGFSDEVEQKNRIRRLLTTFFQQRECFTLVRPLLNEQNLQKLDKMDLDQLRPEFFEQVIQLRKRVLQRIKPKKLNGKSLSGEMLMTLCNSYLTAINNGAVPNIQNAWTYVCQDECQKAQQKSFEYYEKYLKEQVFTKIPTTLDELKYLNKQAKEQAIENFKKKAVGDVVQQYQDDLIKKIKNRFQQIKTINEKESNNQCQQFIQREFQPIERKLKSCQYESFSEYEKDLKFFQQFLVEHGPQTVNRLIVFLDFINKMTTEGATYFIKNFEQEIDIQKNCRNDIQKKLEQEIQEIKVKYEQEKQNTQNKYIQLQKEQEQLLNSQQKNMKTIQELEEDRQKQEKELKDQLKNDKNEYFDKIENLKNKLKTLEEQLNKSERQLLLKESQFQKEKALLDHKASHFEQLCNEYGQKEKTSENTFQSLQNDLSNKIKEQQIQYEKTIKQLENKVNILKDQNNDLNEKIINIQNNQQQQNENYLFKEKNYQKNIQELQNEISFAKKQVSELSNSGLKNLDELKDQYNDQLQQLKVQNGKLNSELQQNIEKYKQEKTELKSNYALLQQEKGFVEQQVDELKKQLIEVKKAHESTIQALELDSYNNNDTVQNKQYLQLKESHLKQIKQLETQNAQIKKNLECQIENLQKELQENDMKNKLYINESELKIQDLSCQLNEIRVQKNNVDQKLKEVEGMLNLNSKDMEKKFLLKIKQLEENIENIKDRSQNELRENQYKYEETLAQLKNMFEIERETLEKRLLDEKYFFYIFLYLLLFFFQRDKREKNYNQLIEEYEQKLIDEKQILEDEIDNLREDIKEYEIQILDMQGQYEHQLEIKQKNIENLEKTLNEIKQQLQNTQQTYQQQLEQLTFQYTTERKDLQQKYEQTQKCLQQSESLNQNLSQKLQNSEKSLENKKREVQELKQEFCQQKQILDEKLEETKKRYQNIQDEYLQNKISSEKQVALSSQQNEFYQKKLQELEKNIEQSSQKYEERLKLQKIEWTKEMTEKMQALNEEKIIIEQKIMNIKKANKEQETLTQKQLSELEKENAIFTEKNQFLEIRLKENEEKYAYELEQLKDQLSKSKEFTSQEKRCLIQEIEKLKSQNVLLDNEKHELNTSYERDKVLWEGKFSFLNQQKEQAKQDLLEAQKKFEQTLTHLQKQRQAEKNEREQGVTDMLIQIERKYQTQINELNEVSNQKLQIANLKITKLEADLKNNVGQALFESRQKNSSAMMTEKRMIELLENEKKYQQEIETMRKEREYEKKEFQIKLENEKEIFKSKINTVEEKFKDAERRRNLLIFEHEKERAKWNLEKDHLINQKNETQETLNKIEKKKEILLRENERLKSDTRQARSNENGEDNNSENLNNQITASILDNLNLNNSRENNQSGGSVGFMNFYQGMQEKQNSLNHFDPLGLIKWKQRYTIYDEYFNPENGTVFISIGGEGQMAGITNGRGWLIQLAQEFSAIVISVEHRFYGVSQPFGYTNQSYSLENLQYLTVDQSLADLANLISKIKQKKLHKISEINPFITIGGSYPGAMSAWFRYKYPHLTVGALASSAVVNAIEDFQMYDYQVYLSTKKSGNWCPLKIQQFNFYIEKTLNNTLYAIKLRQKFNATMLTNSEFLNFFADLYSGLVQYGQRTFLCSIFQNTTIEQQINRLADYSAVNQTAINYSTKTLFNTTYDPNQAQRQWTFQTCTYFGFFQTANQINPMRSSKVNLRFFEDQCRQVFGQNYVPDISITNSYLGGLNLEATNIVFTNGSEDGWKWASLTQSKGSMVSLISDCDNCAHGVELGVPKSEDPDNLKNTRRIVKILFKQWIDQHFQKYQKPNFQQRNQIEKFEFEKKQNFF</sequence>
<accession>G0R643</accession>
<dbReference type="eggNOG" id="KOG2037">
    <property type="taxonomic scope" value="Eukaryota"/>
</dbReference>
<feature type="coiled-coil region" evidence="5">
    <location>
        <begin position="634"/>
        <end position="949"/>
    </location>
</feature>
<dbReference type="GO" id="GO:0006508">
    <property type="term" value="P:proteolysis"/>
    <property type="evidence" value="ECO:0007669"/>
    <property type="project" value="InterPro"/>
</dbReference>
<dbReference type="CDD" id="cd01851">
    <property type="entry name" value="GBP"/>
    <property type="match status" value="1"/>
</dbReference>
<gene>
    <name evidence="8" type="ORF">IMG5_202470</name>
</gene>
<keyword evidence="5" id="KW-0175">Coiled coil</keyword>
<feature type="domain" description="GB1/RHD3-type G" evidence="7">
    <location>
        <begin position="36"/>
        <end position="284"/>
    </location>
</feature>
<dbReference type="Gene3D" id="1.20.120.980">
    <property type="entry name" value="Serine carboxypeptidase S28, SKS domain"/>
    <property type="match status" value="1"/>
</dbReference>
<dbReference type="PANTHER" id="PTHR10751">
    <property type="entry name" value="GUANYLATE BINDING PROTEIN"/>
    <property type="match status" value="1"/>
</dbReference>
<evidence type="ECO:0000256" key="3">
    <source>
        <dbReference type="ARBA" id="ARBA00023134"/>
    </source>
</evidence>
<keyword evidence="1" id="KW-0547">Nucleotide-binding</keyword>
<dbReference type="Pfam" id="PF02263">
    <property type="entry name" value="GBP"/>
    <property type="match status" value="1"/>
</dbReference>
<evidence type="ECO:0000256" key="4">
    <source>
        <dbReference type="PROSITE-ProRule" id="PRU01052"/>
    </source>
</evidence>
<dbReference type="InterPro" id="IPR027417">
    <property type="entry name" value="P-loop_NTPase"/>
</dbReference>
<dbReference type="InParanoid" id="G0R643"/>
<keyword evidence="3" id="KW-0342">GTP-binding</keyword>
<dbReference type="SUPFAM" id="SSF52540">
    <property type="entry name" value="P-loop containing nucleoside triphosphate hydrolases"/>
    <property type="match status" value="1"/>
</dbReference>
<name>G0R643_ICHMU</name>
<dbReference type="Gene3D" id="1.20.1000.10">
    <property type="entry name" value="Guanylate-binding protein, C-terminal domain"/>
    <property type="match status" value="1"/>
</dbReference>
<dbReference type="GO" id="GO:0005525">
    <property type="term" value="F:GTP binding"/>
    <property type="evidence" value="ECO:0007669"/>
    <property type="project" value="UniProtKB-KW"/>
</dbReference>
<feature type="coiled-coil region" evidence="5">
    <location>
        <begin position="477"/>
        <end position="597"/>
    </location>
</feature>
<dbReference type="Proteomes" id="UP000008983">
    <property type="component" value="Unassembled WGS sequence"/>
</dbReference>
<keyword evidence="9" id="KW-1185">Reference proteome</keyword>
<dbReference type="Gene3D" id="3.40.50.300">
    <property type="entry name" value="P-loop containing nucleotide triphosphate hydrolases"/>
    <property type="match status" value="1"/>
</dbReference>
<dbReference type="RefSeq" id="XP_004023950.1">
    <property type="nucleotide sequence ID" value="XM_004023901.1"/>
</dbReference>
<comment type="similarity">
    <text evidence="4">Belongs to the TRAFAC class dynamin-like GTPase superfamily. GB1/RHD3 GTPase family.</text>
</comment>
<keyword evidence="2" id="KW-0378">Hydrolase</keyword>
<evidence type="ECO:0000313" key="9">
    <source>
        <dbReference type="Proteomes" id="UP000008983"/>
    </source>
</evidence>
<protein>
    <recommendedName>
        <fullName evidence="7">GB1/RHD3-type G domain-containing protein</fullName>
    </recommendedName>
</protein>
<dbReference type="InterPro" id="IPR008758">
    <property type="entry name" value="Peptidase_S28"/>
</dbReference>
<dbReference type="Gene3D" id="3.40.50.1820">
    <property type="entry name" value="alpha/beta hydrolase"/>
    <property type="match status" value="1"/>
</dbReference>
<feature type="coiled-coil region" evidence="5">
    <location>
        <begin position="985"/>
        <end position="1413"/>
    </location>
</feature>
<evidence type="ECO:0000256" key="2">
    <source>
        <dbReference type="ARBA" id="ARBA00022801"/>
    </source>
</evidence>
<dbReference type="Pfam" id="PF02841">
    <property type="entry name" value="GBP_C"/>
    <property type="match status" value="1"/>
</dbReference>
<dbReference type="SUPFAM" id="SSF53474">
    <property type="entry name" value="alpha/beta-Hydrolases"/>
    <property type="match status" value="2"/>
</dbReference>
<dbReference type="GO" id="GO:0070008">
    <property type="term" value="F:serine-type exopeptidase activity"/>
    <property type="evidence" value="ECO:0007669"/>
    <property type="project" value="InterPro"/>
</dbReference>
<dbReference type="OrthoDB" id="312156at2759"/>
<dbReference type="eggNOG" id="KOG2182">
    <property type="taxonomic scope" value="Eukaryota"/>
</dbReference>
<dbReference type="EMBL" id="GL984389">
    <property type="protein sequence ID" value="EGR27066.1"/>
    <property type="molecule type" value="Genomic_DNA"/>
</dbReference>